<gene>
    <name evidence="4" type="primary">mce4D_1</name>
    <name evidence="4" type="ORF">NCTC10994_02049</name>
</gene>
<dbReference type="KEGG" id="rcr:NCTC10994_02049"/>
<proteinExistence type="predicted"/>
<feature type="domain" description="Mammalian cell entry C-terminal" evidence="3">
    <location>
        <begin position="114"/>
        <end position="263"/>
    </location>
</feature>
<dbReference type="InterPro" id="IPR024516">
    <property type="entry name" value="Mce_C"/>
</dbReference>
<dbReference type="InterPro" id="IPR003399">
    <property type="entry name" value="Mce/MlaD"/>
</dbReference>
<dbReference type="Pfam" id="PF11887">
    <property type="entry name" value="Mce4_CUP1"/>
    <property type="match status" value="1"/>
</dbReference>
<dbReference type="PANTHER" id="PTHR33371">
    <property type="entry name" value="INTERMEMBRANE PHOSPHOLIPID TRANSPORT SYSTEM BINDING PROTEIN MLAD-RELATED"/>
    <property type="match status" value="1"/>
</dbReference>
<dbReference type="NCBIfam" id="TIGR00996">
    <property type="entry name" value="Mtu_fam_mce"/>
    <property type="match status" value="1"/>
</dbReference>
<dbReference type="InterPro" id="IPR052336">
    <property type="entry name" value="MlaD_Phospholipid_Transporter"/>
</dbReference>
<dbReference type="GO" id="GO:0005576">
    <property type="term" value="C:extracellular region"/>
    <property type="evidence" value="ECO:0007669"/>
    <property type="project" value="TreeGrafter"/>
</dbReference>
<organism evidence="4 5">
    <name type="scientific">Rhodococcus coprophilus</name>
    <dbReference type="NCBI Taxonomy" id="38310"/>
    <lineage>
        <taxon>Bacteria</taxon>
        <taxon>Bacillati</taxon>
        <taxon>Actinomycetota</taxon>
        <taxon>Actinomycetes</taxon>
        <taxon>Mycobacteriales</taxon>
        <taxon>Nocardiaceae</taxon>
        <taxon>Rhodococcus</taxon>
    </lineage>
</organism>
<dbReference type="Proteomes" id="UP000249091">
    <property type="component" value="Chromosome 1"/>
</dbReference>
<evidence type="ECO:0000256" key="1">
    <source>
        <dbReference type="SAM" id="MobiDB-lite"/>
    </source>
</evidence>
<dbReference type="AlphaFoldDB" id="A0A2X4WXP3"/>
<dbReference type="InterPro" id="IPR005693">
    <property type="entry name" value="Mce"/>
</dbReference>
<dbReference type="RefSeq" id="WP_072702203.1">
    <property type="nucleotide sequence ID" value="NZ_JAFBBL010000001.1"/>
</dbReference>
<protein>
    <submittedName>
        <fullName evidence="4">MCE family protein</fullName>
    </submittedName>
</protein>
<reference evidence="4 5" key="1">
    <citation type="submission" date="2018-06" db="EMBL/GenBank/DDBJ databases">
        <authorList>
            <consortium name="Pathogen Informatics"/>
            <person name="Doyle S."/>
        </authorList>
    </citation>
    <scope>NUCLEOTIDE SEQUENCE [LARGE SCALE GENOMIC DNA]</scope>
    <source>
        <strain evidence="4 5">NCTC10994</strain>
    </source>
</reference>
<keyword evidence="5" id="KW-1185">Reference proteome</keyword>
<evidence type="ECO:0000259" key="2">
    <source>
        <dbReference type="Pfam" id="PF02470"/>
    </source>
</evidence>
<evidence type="ECO:0000259" key="3">
    <source>
        <dbReference type="Pfam" id="PF11887"/>
    </source>
</evidence>
<dbReference type="Pfam" id="PF02470">
    <property type="entry name" value="MlaD"/>
    <property type="match status" value="1"/>
</dbReference>
<name>A0A2X4WXP3_9NOCA</name>
<feature type="domain" description="Mce/MlaD" evidence="2">
    <location>
        <begin position="35"/>
        <end position="107"/>
    </location>
</feature>
<evidence type="ECO:0000313" key="4">
    <source>
        <dbReference type="EMBL" id="SQI31785.1"/>
    </source>
</evidence>
<dbReference type="EMBL" id="LS483468">
    <property type="protein sequence ID" value="SQI31785.1"/>
    <property type="molecule type" value="Genomic_DNA"/>
</dbReference>
<feature type="region of interest" description="Disordered" evidence="1">
    <location>
        <begin position="384"/>
        <end position="412"/>
    </location>
</feature>
<evidence type="ECO:0000313" key="5">
    <source>
        <dbReference type="Proteomes" id="UP000249091"/>
    </source>
</evidence>
<sequence>MTWSKPLRAWLVPLLVLAAVALVSFTVAPWRAEDEYSAEFTTSRGLYVGDDVRVMGVEVGRITAIEPRGDRVLVTFTVDAARRVPADAQAALMAPTLVAARFLQLTPAYTGGPELAPGGTIPLERTAVPVEWDEITAQLARLTTELGPTADDPQGPLGELLDTAAANAEGHGPDVRDSLRQLSAAMRTLSDGRHDLFGTLGNLHVFVEALSMSGEQLVSLHDRLAAVTGVLDANRDDMGAALANLDTVLVDVERFVRENRDEIDATVDRTSVLAETLAAQRDDIAQVLHVAPTALSNLQSIYQPAHNSVVSALALTNFANPAQFICSALAAAEQVDAHTGSELCVQYLGPILPLLTMEYPPVRINPARGVGALPDQLVYSEPGLAPAASPSIPYPGAPSPTDLTALLTPGER</sequence>
<dbReference type="PANTHER" id="PTHR33371:SF4">
    <property type="entry name" value="INTERMEMBRANE PHOSPHOLIPID TRANSPORT SYSTEM BINDING PROTEIN MLAD"/>
    <property type="match status" value="1"/>
</dbReference>
<accession>A0A2X4WXP3</accession>
<dbReference type="STRING" id="1219011.GCA_001895045_03142"/>